<dbReference type="SUPFAM" id="SSF48008">
    <property type="entry name" value="GntR ligand-binding domain-like"/>
    <property type="match status" value="1"/>
</dbReference>
<evidence type="ECO:0000256" key="1">
    <source>
        <dbReference type="ARBA" id="ARBA00023015"/>
    </source>
</evidence>
<dbReference type="RefSeq" id="WP_058288224.1">
    <property type="nucleotide sequence ID" value="NZ_CYSD01000002.1"/>
</dbReference>
<reference evidence="5 6" key="1">
    <citation type="submission" date="2015-09" db="EMBL/GenBank/DDBJ databases">
        <authorList>
            <consortium name="Swine Surveillance"/>
        </authorList>
    </citation>
    <scope>NUCLEOTIDE SEQUENCE [LARGE SCALE GENOMIC DNA]</scope>
    <source>
        <strain evidence="5 6">CECT 7557</strain>
    </source>
</reference>
<dbReference type="OrthoDB" id="9815654at2"/>
<evidence type="ECO:0000313" key="6">
    <source>
        <dbReference type="Proteomes" id="UP000052022"/>
    </source>
</evidence>
<dbReference type="PROSITE" id="PS50949">
    <property type="entry name" value="HTH_GNTR"/>
    <property type="match status" value="1"/>
</dbReference>
<dbReference type="SMART" id="SM00345">
    <property type="entry name" value="HTH_GNTR"/>
    <property type="match status" value="1"/>
</dbReference>
<dbReference type="Gene3D" id="1.20.120.530">
    <property type="entry name" value="GntR ligand-binding domain-like"/>
    <property type="match status" value="1"/>
</dbReference>
<dbReference type="SMART" id="SM00895">
    <property type="entry name" value="FCD"/>
    <property type="match status" value="1"/>
</dbReference>
<dbReference type="EMBL" id="CYSD01000002">
    <property type="protein sequence ID" value="CUH74736.1"/>
    <property type="molecule type" value="Genomic_DNA"/>
</dbReference>
<sequence length="225" mass="25139">MRLEIPEIETSAQLTSQEYVYARLRNAIMVGAIPTGTSLTMRGVAEQLGLSPTPIREALRRLSSEQAITPQDNRRMLVPEMTAGRFEDLVATRTVLERHAAERALPYVSGVRVQDLRAIDDKMDEAIAAQDYDRLTRLNQDFHRKLYQANPDLVAMPLIESIWLQLGPFHRELIKNVSDFYVVDHHKAILNALDERNAEALVTAIEGDIQDGVVAAGRVKIAAGV</sequence>
<keyword evidence="1" id="KW-0805">Transcription regulation</keyword>
<proteinExistence type="predicted"/>
<dbReference type="InterPro" id="IPR036388">
    <property type="entry name" value="WH-like_DNA-bd_sf"/>
</dbReference>
<dbReference type="InterPro" id="IPR000524">
    <property type="entry name" value="Tscrpt_reg_HTH_GntR"/>
</dbReference>
<keyword evidence="2" id="KW-0238">DNA-binding</keyword>
<feature type="domain" description="HTH gntR-type" evidence="4">
    <location>
        <begin position="14"/>
        <end position="81"/>
    </location>
</feature>
<evidence type="ECO:0000259" key="4">
    <source>
        <dbReference type="PROSITE" id="PS50949"/>
    </source>
</evidence>
<name>A0A0P1FZT0_9RHOB</name>
<dbReference type="PANTHER" id="PTHR43537:SF39">
    <property type="entry name" value="HTH-TYPE TRANSCRIPTIONAL REGULATOR MCBR"/>
    <property type="match status" value="1"/>
</dbReference>
<evidence type="ECO:0000313" key="5">
    <source>
        <dbReference type="EMBL" id="CUH74736.1"/>
    </source>
</evidence>
<dbReference type="Gene3D" id="1.10.10.10">
    <property type="entry name" value="Winged helix-like DNA-binding domain superfamily/Winged helix DNA-binding domain"/>
    <property type="match status" value="1"/>
</dbReference>
<dbReference type="Pfam" id="PF00392">
    <property type="entry name" value="GntR"/>
    <property type="match status" value="1"/>
</dbReference>
<dbReference type="AlphaFoldDB" id="A0A0P1FZT0"/>
<dbReference type="SUPFAM" id="SSF46785">
    <property type="entry name" value="Winged helix' DNA-binding domain"/>
    <property type="match status" value="1"/>
</dbReference>
<accession>A0A0P1FZT0</accession>
<dbReference type="InterPro" id="IPR011711">
    <property type="entry name" value="GntR_C"/>
</dbReference>
<evidence type="ECO:0000256" key="3">
    <source>
        <dbReference type="ARBA" id="ARBA00023163"/>
    </source>
</evidence>
<dbReference type="InterPro" id="IPR008920">
    <property type="entry name" value="TF_FadR/GntR_C"/>
</dbReference>
<dbReference type="Proteomes" id="UP000052022">
    <property type="component" value="Unassembled WGS sequence"/>
</dbReference>
<evidence type="ECO:0000256" key="2">
    <source>
        <dbReference type="ARBA" id="ARBA00023125"/>
    </source>
</evidence>
<protein>
    <submittedName>
        <fullName evidence="5">HTH-type transcriptional regulator McbR</fullName>
    </submittedName>
</protein>
<dbReference type="Pfam" id="PF07729">
    <property type="entry name" value="FCD"/>
    <property type="match status" value="1"/>
</dbReference>
<dbReference type="GO" id="GO:0003700">
    <property type="term" value="F:DNA-binding transcription factor activity"/>
    <property type="evidence" value="ECO:0007669"/>
    <property type="project" value="InterPro"/>
</dbReference>
<gene>
    <name evidence="5" type="primary">mcbR_1</name>
    <name evidence="5" type="ORF">TRM7557_00056</name>
</gene>
<organism evidence="5 6">
    <name type="scientific">Tritonibacter multivorans</name>
    <dbReference type="NCBI Taxonomy" id="928856"/>
    <lineage>
        <taxon>Bacteria</taxon>
        <taxon>Pseudomonadati</taxon>
        <taxon>Pseudomonadota</taxon>
        <taxon>Alphaproteobacteria</taxon>
        <taxon>Rhodobacterales</taxon>
        <taxon>Paracoccaceae</taxon>
        <taxon>Tritonibacter</taxon>
    </lineage>
</organism>
<dbReference type="InterPro" id="IPR036390">
    <property type="entry name" value="WH_DNA-bd_sf"/>
</dbReference>
<keyword evidence="3" id="KW-0804">Transcription</keyword>
<dbReference type="PANTHER" id="PTHR43537">
    <property type="entry name" value="TRANSCRIPTIONAL REGULATOR, GNTR FAMILY"/>
    <property type="match status" value="1"/>
</dbReference>
<keyword evidence="6" id="KW-1185">Reference proteome</keyword>
<dbReference type="GO" id="GO:0003677">
    <property type="term" value="F:DNA binding"/>
    <property type="evidence" value="ECO:0007669"/>
    <property type="project" value="UniProtKB-KW"/>
</dbReference>
<dbReference type="STRING" id="928856.SAMN04488049_12221"/>